<dbReference type="PANTHER" id="PTHR45825:SF11">
    <property type="entry name" value="ALPHA AMYLASE DOMAIN-CONTAINING PROTEIN"/>
    <property type="match status" value="1"/>
</dbReference>
<dbReference type="UniPathway" id="UPA00164"/>
<dbReference type="GO" id="GO:0004373">
    <property type="term" value="F:alpha-1,4-glucan glucosyltransferase (UDP-glucose donor) activity"/>
    <property type="evidence" value="ECO:0007669"/>
    <property type="project" value="InterPro"/>
</dbReference>
<comment type="similarity">
    <text evidence="4 8">Belongs to the glycosyltransferase 1 family. Bacterial/plant glycogen synthase subfamily.</text>
</comment>
<reference evidence="12 13" key="1">
    <citation type="journal article" date="2008" name="Appl. Environ. Microbiol.">
        <title>Genomic insights into Mn(II) oxidation by the marine alphaproteobacterium Aurantimonas sp. strain SI85-9A1.</title>
        <authorList>
            <person name="Dick G.J."/>
            <person name="Podell S."/>
            <person name="Johnson H.A."/>
            <person name="Rivera-Espinoza Y."/>
            <person name="Bernier-Latmani R."/>
            <person name="McCarthy J.K."/>
            <person name="Torpey J.W."/>
            <person name="Clement B.G."/>
            <person name="Gaasterland T."/>
            <person name="Tebo B.M."/>
        </authorList>
    </citation>
    <scope>NUCLEOTIDE SEQUENCE [LARGE SCALE GENOMIC DNA]</scope>
    <source>
        <strain evidence="12 13">SI85-9A1</strain>
    </source>
</reference>
<keyword evidence="5 8" id="KW-0328">Glycosyltransferase</keyword>
<name>Q1YGZ8_AURMS</name>
<organism evidence="12 13">
    <name type="scientific">Aurantimonas manganoxydans (strain ATCC BAA-1229 / DSM 21871 / SI85-9A1)</name>
    <dbReference type="NCBI Taxonomy" id="287752"/>
    <lineage>
        <taxon>Bacteria</taxon>
        <taxon>Pseudomonadati</taxon>
        <taxon>Pseudomonadota</taxon>
        <taxon>Alphaproteobacteria</taxon>
        <taxon>Hyphomicrobiales</taxon>
        <taxon>Aurantimonadaceae</taxon>
        <taxon>Aurantimonas</taxon>
    </lineage>
</organism>
<feature type="region of interest" description="Disordered" evidence="9">
    <location>
        <begin position="257"/>
        <end position="278"/>
    </location>
</feature>
<dbReference type="CDD" id="cd03791">
    <property type="entry name" value="GT5_Glycogen_synthase_DULL1-like"/>
    <property type="match status" value="1"/>
</dbReference>
<dbReference type="HAMAP" id="MF_00484">
    <property type="entry name" value="Glycogen_synth"/>
    <property type="match status" value="1"/>
</dbReference>
<dbReference type="Proteomes" id="UP000000321">
    <property type="component" value="Unassembled WGS sequence"/>
</dbReference>
<dbReference type="NCBIfam" id="TIGR02095">
    <property type="entry name" value="glgA"/>
    <property type="match status" value="1"/>
</dbReference>
<dbReference type="GO" id="GO:0005978">
    <property type="term" value="P:glycogen biosynthetic process"/>
    <property type="evidence" value="ECO:0007669"/>
    <property type="project" value="UniProtKB-UniRule"/>
</dbReference>
<evidence type="ECO:0000256" key="5">
    <source>
        <dbReference type="ARBA" id="ARBA00022676"/>
    </source>
</evidence>
<evidence type="ECO:0000256" key="3">
    <source>
        <dbReference type="ARBA" id="ARBA00004964"/>
    </source>
</evidence>
<feature type="domain" description="Starch synthase catalytic" evidence="11">
    <location>
        <begin position="5"/>
        <end position="237"/>
    </location>
</feature>
<dbReference type="BioCyc" id="AURANTIMONAS:SI859A1_00441-MONOMER"/>
<evidence type="ECO:0000259" key="11">
    <source>
        <dbReference type="Pfam" id="PF08323"/>
    </source>
</evidence>
<keyword evidence="6 8" id="KW-0808">Transferase</keyword>
<feature type="domain" description="Glycosyl transferase family 1" evidence="10">
    <location>
        <begin position="289"/>
        <end position="440"/>
    </location>
</feature>
<dbReference type="InterPro" id="IPR011835">
    <property type="entry name" value="GS/SS"/>
</dbReference>
<comment type="caution">
    <text evidence="12">The sequence shown here is derived from an EMBL/GenBank/DDBJ whole genome shotgun (WGS) entry which is preliminary data.</text>
</comment>
<evidence type="ECO:0000256" key="8">
    <source>
        <dbReference type="HAMAP-Rule" id="MF_00484"/>
    </source>
</evidence>
<dbReference type="AlphaFoldDB" id="Q1YGZ8"/>
<dbReference type="EMBL" id="AAPJ01000004">
    <property type="protein sequence ID" value="EAS49781.1"/>
    <property type="molecule type" value="Genomic_DNA"/>
</dbReference>
<protein>
    <recommendedName>
        <fullName evidence="8">Glycogen synthase</fullName>
        <ecNumber evidence="8">2.4.1.21</ecNumber>
    </recommendedName>
    <alternativeName>
        <fullName evidence="8">Starch [bacterial glycogen] synthase</fullName>
    </alternativeName>
</protein>
<evidence type="ECO:0000256" key="9">
    <source>
        <dbReference type="SAM" id="MobiDB-lite"/>
    </source>
</evidence>
<dbReference type="EC" id="2.4.1.21" evidence="8"/>
<dbReference type="Pfam" id="PF00534">
    <property type="entry name" value="Glycos_transf_1"/>
    <property type="match status" value="1"/>
</dbReference>
<comment type="catalytic activity">
    <reaction evidence="1 8">
        <text>[(1-&gt;4)-alpha-D-glucosyl](n) + ADP-alpha-D-glucose = [(1-&gt;4)-alpha-D-glucosyl](n+1) + ADP + H(+)</text>
        <dbReference type="Rhea" id="RHEA:18189"/>
        <dbReference type="Rhea" id="RHEA-COMP:9584"/>
        <dbReference type="Rhea" id="RHEA-COMP:9587"/>
        <dbReference type="ChEBI" id="CHEBI:15378"/>
        <dbReference type="ChEBI" id="CHEBI:15444"/>
        <dbReference type="ChEBI" id="CHEBI:57498"/>
        <dbReference type="ChEBI" id="CHEBI:456216"/>
        <dbReference type="EC" id="2.4.1.21"/>
    </reaction>
</comment>
<evidence type="ECO:0000256" key="1">
    <source>
        <dbReference type="ARBA" id="ARBA00001478"/>
    </source>
</evidence>
<accession>Q1YGZ8</accession>
<evidence type="ECO:0000259" key="10">
    <source>
        <dbReference type="Pfam" id="PF00534"/>
    </source>
</evidence>
<dbReference type="SUPFAM" id="SSF53756">
    <property type="entry name" value="UDP-Glycosyltransferase/glycogen phosphorylase"/>
    <property type="match status" value="1"/>
</dbReference>
<dbReference type="HOGENOM" id="CLU_009583_18_4_5"/>
<dbReference type="GO" id="GO:0005829">
    <property type="term" value="C:cytosol"/>
    <property type="evidence" value="ECO:0007669"/>
    <property type="project" value="TreeGrafter"/>
</dbReference>
<dbReference type="InterPro" id="IPR001296">
    <property type="entry name" value="Glyco_trans_1"/>
</dbReference>
<comment type="pathway">
    <text evidence="3 8">Glycan biosynthesis; glycogen biosynthesis.</text>
</comment>
<keyword evidence="7 8" id="KW-0320">Glycogen biosynthesis</keyword>
<dbReference type="GO" id="GO:0009011">
    <property type="term" value="F:alpha-1,4-glucan glucosyltransferase (ADP-glucose donor) activity"/>
    <property type="evidence" value="ECO:0007669"/>
    <property type="project" value="UniProtKB-UniRule"/>
</dbReference>
<dbReference type="RefSeq" id="WP_009208320.1">
    <property type="nucleotide sequence ID" value="NZ_BBWP01000034.1"/>
</dbReference>
<evidence type="ECO:0000313" key="13">
    <source>
        <dbReference type="Proteomes" id="UP000000321"/>
    </source>
</evidence>
<evidence type="ECO:0000256" key="2">
    <source>
        <dbReference type="ARBA" id="ARBA00002764"/>
    </source>
</evidence>
<dbReference type="Gene3D" id="3.40.50.2000">
    <property type="entry name" value="Glycogen Phosphorylase B"/>
    <property type="match status" value="2"/>
</dbReference>
<evidence type="ECO:0000256" key="6">
    <source>
        <dbReference type="ARBA" id="ARBA00022679"/>
    </source>
</evidence>
<comment type="function">
    <text evidence="2 8">Synthesizes alpha-1,4-glucan chains using ADP-glucose.</text>
</comment>
<proteinExistence type="inferred from homology"/>
<keyword evidence="13" id="KW-1185">Reference proteome</keyword>
<dbReference type="PANTHER" id="PTHR45825">
    <property type="entry name" value="GRANULE-BOUND STARCH SYNTHASE 1, CHLOROPLASTIC/AMYLOPLASTIC"/>
    <property type="match status" value="1"/>
</dbReference>
<evidence type="ECO:0000256" key="7">
    <source>
        <dbReference type="ARBA" id="ARBA00023056"/>
    </source>
</evidence>
<dbReference type="NCBIfam" id="NF001899">
    <property type="entry name" value="PRK00654.1-2"/>
    <property type="match status" value="1"/>
</dbReference>
<evidence type="ECO:0000256" key="4">
    <source>
        <dbReference type="ARBA" id="ARBA00010281"/>
    </source>
</evidence>
<dbReference type="InterPro" id="IPR013534">
    <property type="entry name" value="Starch_synth_cat_dom"/>
</dbReference>
<sequence length="483" mass="51438">MTTGVLSVASEVFPLIKTGGLADVAGALPASLAAHDFAVRTLMPGYPDVMRQIENADIACRFDDLFGGPARVLAATAGGLDLLVLDAPHLFDRTGGPYVSSAGHDHADNWARFAALSTAGAEIGQGAIPGFAPAIVHAHDWQAALTPVYLAVSGKPRPRSVVTIHNLAFQGNFPYQIFPRLGLPPSAWSIEGVEYYGNVGYLKGGLHAADAVTTVSPTYAEEILTPGGGMGLDGLLRGRGERLVGIVNGIDTDVWNPKTDPDIPHHYSARSPKARQRNKRALETEFGLAHEDGPIVAVVSRLTWQKGLDLVADACDDLVERGVRMVVVGSGEPMIEGSFQAAHTRHPNKIGVRIGYDEALSHRVQAGADAILVPSRFEPCGLTQLYGLRYGCIPVVAKVGGLADTVIDANHAAITAGVATGFIFAPPTRDDLIDAVDRMQRLYADPAAWRQLQLSAMQSDVSWRSSAGHYAQLFRDLIGDQRP</sequence>
<feature type="binding site" evidence="8">
    <location>
        <position position="17"/>
    </location>
    <ligand>
        <name>ADP-alpha-D-glucose</name>
        <dbReference type="ChEBI" id="CHEBI:57498"/>
    </ligand>
</feature>
<evidence type="ECO:0000313" key="12">
    <source>
        <dbReference type="EMBL" id="EAS49781.1"/>
    </source>
</evidence>
<dbReference type="Pfam" id="PF08323">
    <property type="entry name" value="Glyco_transf_5"/>
    <property type="match status" value="1"/>
</dbReference>
<gene>
    <name evidence="8" type="primary">glgA</name>
    <name evidence="12" type="ORF">SI859A1_00441</name>
</gene>